<feature type="binding site" evidence="9">
    <location>
        <position position="226"/>
    </location>
    <ligand>
        <name>Zn(2+)</name>
        <dbReference type="ChEBI" id="CHEBI:29105"/>
        <label>1</label>
    </ligand>
</feature>
<evidence type="ECO:0000256" key="3">
    <source>
        <dbReference type="ARBA" id="ARBA00022723"/>
    </source>
</evidence>
<dbReference type="SMART" id="SM00249">
    <property type="entry name" value="PHD"/>
    <property type="match status" value="1"/>
</dbReference>
<comment type="subunit">
    <text evidence="11">Component of an histone acetyltransferase complex. Interacts with H3K4me3 and to a lesser extent with H3K4me2.</text>
</comment>
<dbReference type="GO" id="GO:0000785">
    <property type="term" value="C:chromatin"/>
    <property type="evidence" value="ECO:0007669"/>
    <property type="project" value="UniProtKB-ARBA"/>
</dbReference>
<dbReference type="EMBL" id="MCFI01000005">
    <property type="protein sequence ID" value="ORY84850.1"/>
    <property type="molecule type" value="Genomic_DNA"/>
</dbReference>
<comment type="domain">
    <text evidence="11">The PHD-type zinc finger mediates the binding to H3K4me3.</text>
</comment>
<evidence type="ECO:0000256" key="11">
    <source>
        <dbReference type="RuleBase" id="RU361213"/>
    </source>
</evidence>
<feature type="site" description="Histone H3K4me3 binding" evidence="8">
    <location>
        <position position="225"/>
    </location>
</feature>
<feature type="site" description="Histone H3K4me3 binding" evidence="8">
    <location>
        <position position="248"/>
    </location>
</feature>
<comment type="similarity">
    <text evidence="2 11">Belongs to the ING family.</text>
</comment>
<keyword evidence="7 11" id="KW-0539">Nucleus</keyword>
<dbReference type="CDD" id="cd15505">
    <property type="entry name" value="PHD_ING"/>
    <property type="match status" value="1"/>
</dbReference>
<dbReference type="CDD" id="cd16858">
    <property type="entry name" value="ING_ING3_Yng2p"/>
    <property type="match status" value="1"/>
</dbReference>
<feature type="binding site" evidence="9">
    <location>
        <position position="253"/>
    </location>
    <ligand>
        <name>Zn(2+)</name>
        <dbReference type="ChEBI" id="CHEBI:29105"/>
        <label>1</label>
    </ligand>
</feature>
<dbReference type="InterPro" id="IPR024610">
    <property type="entry name" value="ING_N_histone-binding"/>
</dbReference>
<evidence type="ECO:0000313" key="14">
    <source>
        <dbReference type="EMBL" id="ORY84850.1"/>
    </source>
</evidence>
<sequence>MDGETAAFLVFDSLDNIPSELLHLLDELRSIDYKSTEWMRKIRSREHHISKHIRSHGSLEVFPKEDQYIPKMRTDFARAIEKTYEKETLAKRALELIDRTLKKLDEETRKIVLMEGSGGTNLSSGLGTPTVAAASPLGQAASPAYVHTSIATPSQAPSPAGTHATINGHATPVKSLKRARTGLPRPLPSSALAGPPLLPNGYPAPPKDRGLDHEDDENGEDTTTYCFCEQVSYGEMVACDNDSCAREWFHYGCVGLKEPPIGKWYCSECVEQKKVKRS</sequence>
<name>A0A1Y2FLK2_PROLT</name>
<evidence type="ECO:0000256" key="9">
    <source>
        <dbReference type="PIRSR" id="PIRSR628651-51"/>
    </source>
</evidence>
<evidence type="ECO:0000256" key="4">
    <source>
        <dbReference type="ARBA" id="ARBA00022771"/>
    </source>
</evidence>
<dbReference type="Pfam" id="PF12998">
    <property type="entry name" value="ING"/>
    <property type="match status" value="1"/>
</dbReference>
<evidence type="ECO:0000256" key="10">
    <source>
        <dbReference type="PROSITE-ProRule" id="PRU00146"/>
    </source>
</evidence>
<dbReference type="GO" id="GO:0008270">
    <property type="term" value="F:zinc ion binding"/>
    <property type="evidence" value="ECO:0007669"/>
    <property type="project" value="UniProtKB-KW"/>
</dbReference>
<keyword evidence="3 9" id="KW-0479">Metal-binding</keyword>
<dbReference type="PANTHER" id="PTHR10333:SF42">
    <property type="entry name" value="INHIBITOR OF GROWTH PROTEIN 5"/>
    <property type="match status" value="1"/>
</dbReference>
<feature type="compositionally biased region" description="Pro residues" evidence="12">
    <location>
        <begin position="196"/>
        <end position="205"/>
    </location>
</feature>
<evidence type="ECO:0000256" key="1">
    <source>
        <dbReference type="ARBA" id="ARBA00004123"/>
    </source>
</evidence>
<dbReference type="Gene3D" id="3.30.40.10">
    <property type="entry name" value="Zinc/RING finger domain, C3HC4 (zinc finger)"/>
    <property type="match status" value="1"/>
</dbReference>
<dbReference type="GO" id="GO:0006355">
    <property type="term" value="P:regulation of DNA-templated transcription"/>
    <property type="evidence" value="ECO:0007669"/>
    <property type="project" value="TreeGrafter"/>
</dbReference>
<dbReference type="GO" id="GO:0006325">
    <property type="term" value="P:chromatin organization"/>
    <property type="evidence" value="ECO:0007669"/>
    <property type="project" value="UniProtKB-KW"/>
</dbReference>
<protein>
    <recommendedName>
        <fullName evidence="11">Chromatin modification-related protein</fullName>
    </recommendedName>
</protein>
<organism evidence="14 15">
    <name type="scientific">Protomyces lactucae-debilis</name>
    <dbReference type="NCBI Taxonomy" id="2754530"/>
    <lineage>
        <taxon>Eukaryota</taxon>
        <taxon>Fungi</taxon>
        <taxon>Dikarya</taxon>
        <taxon>Ascomycota</taxon>
        <taxon>Taphrinomycotina</taxon>
        <taxon>Taphrinomycetes</taxon>
        <taxon>Taphrinales</taxon>
        <taxon>Protomycetaceae</taxon>
        <taxon>Protomyces</taxon>
    </lineage>
</organism>
<evidence type="ECO:0000256" key="2">
    <source>
        <dbReference type="ARBA" id="ARBA00010210"/>
    </source>
</evidence>
<dbReference type="Proteomes" id="UP000193685">
    <property type="component" value="Unassembled WGS sequence"/>
</dbReference>
<reference evidence="14 15" key="1">
    <citation type="submission" date="2016-07" db="EMBL/GenBank/DDBJ databases">
        <title>Pervasive Adenine N6-methylation of Active Genes in Fungi.</title>
        <authorList>
            <consortium name="DOE Joint Genome Institute"/>
            <person name="Mondo S.J."/>
            <person name="Dannebaum R.O."/>
            <person name="Kuo R.C."/>
            <person name="Labutti K."/>
            <person name="Haridas S."/>
            <person name="Kuo A."/>
            <person name="Salamov A."/>
            <person name="Ahrendt S.R."/>
            <person name="Lipzen A."/>
            <person name="Sullivan W."/>
            <person name="Andreopoulos W.B."/>
            <person name="Clum A."/>
            <person name="Lindquist E."/>
            <person name="Daum C."/>
            <person name="Ramamoorthy G.K."/>
            <person name="Gryganskyi A."/>
            <person name="Culley D."/>
            <person name="Magnuson J.K."/>
            <person name="James T.Y."/>
            <person name="O'Malley M.A."/>
            <person name="Stajich J.E."/>
            <person name="Spatafora J.W."/>
            <person name="Visel A."/>
            <person name="Grigoriev I.V."/>
        </authorList>
    </citation>
    <scope>NUCLEOTIDE SEQUENCE [LARGE SCALE GENOMIC DNA]</scope>
    <source>
        <strain evidence="14 15">12-1054</strain>
    </source>
</reference>
<dbReference type="PANTHER" id="PTHR10333">
    <property type="entry name" value="INHIBITOR OF GROWTH PROTEIN"/>
    <property type="match status" value="1"/>
</dbReference>
<evidence type="ECO:0000259" key="13">
    <source>
        <dbReference type="PROSITE" id="PS50016"/>
    </source>
</evidence>
<feature type="domain" description="PHD-type" evidence="13">
    <location>
        <begin position="223"/>
        <end position="272"/>
    </location>
</feature>
<dbReference type="GeneID" id="63784204"/>
<dbReference type="InterPro" id="IPR019787">
    <property type="entry name" value="Znf_PHD-finger"/>
</dbReference>
<comment type="function">
    <text evidence="11">Component of an histone acetyltransferase complex.</text>
</comment>
<evidence type="ECO:0000256" key="6">
    <source>
        <dbReference type="ARBA" id="ARBA00022853"/>
    </source>
</evidence>
<feature type="binding site" evidence="9">
    <location>
        <position position="239"/>
    </location>
    <ligand>
        <name>Zn(2+)</name>
        <dbReference type="ChEBI" id="CHEBI:29105"/>
        <label>2</label>
    </ligand>
</feature>
<dbReference type="GO" id="GO:0032991">
    <property type="term" value="C:protein-containing complex"/>
    <property type="evidence" value="ECO:0007669"/>
    <property type="project" value="UniProtKB-ARBA"/>
</dbReference>
<dbReference type="PROSITE" id="PS50016">
    <property type="entry name" value="ZF_PHD_2"/>
    <property type="match status" value="1"/>
</dbReference>
<feature type="region of interest" description="Disordered" evidence="12">
    <location>
        <begin position="152"/>
        <end position="219"/>
    </location>
</feature>
<dbReference type="AlphaFoldDB" id="A0A1Y2FLK2"/>
<dbReference type="SMART" id="SM01408">
    <property type="entry name" value="ING"/>
    <property type="match status" value="1"/>
</dbReference>
<keyword evidence="6 11" id="KW-0156">Chromatin regulator</keyword>
<dbReference type="InterPro" id="IPR028651">
    <property type="entry name" value="ING_fam"/>
</dbReference>
<feature type="binding site" evidence="9">
    <location>
        <position position="244"/>
    </location>
    <ligand>
        <name>Zn(2+)</name>
        <dbReference type="ChEBI" id="CHEBI:29105"/>
        <label>2</label>
    </ligand>
</feature>
<dbReference type="OMA" id="YCYCQKL"/>
<feature type="binding site" evidence="9">
    <location>
        <position position="269"/>
    </location>
    <ligand>
        <name>Zn(2+)</name>
        <dbReference type="ChEBI" id="CHEBI:29105"/>
        <label>2</label>
    </ligand>
</feature>
<gene>
    <name evidence="14" type="ORF">BCR37DRAFT_345173</name>
</gene>
<accession>A0A1Y2FLK2</accession>
<feature type="binding site" evidence="9">
    <location>
        <position position="250"/>
    </location>
    <ligand>
        <name>Zn(2+)</name>
        <dbReference type="ChEBI" id="CHEBI:29105"/>
        <label>1</label>
    </ligand>
</feature>
<comment type="caution">
    <text evidence="14">The sequence shown here is derived from an EMBL/GenBank/DDBJ whole genome shotgun (WGS) entry which is preliminary data.</text>
</comment>
<dbReference type="InterPro" id="IPR019786">
    <property type="entry name" value="Zinc_finger_PHD-type_CS"/>
</dbReference>
<keyword evidence="15" id="KW-1185">Reference proteome</keyword>
<dbReference type="InterPro" id="IPR011011">
    <property type="entry name" value="Znf_FYVE_PHD"/>
</dbReference>
<dbReference type="STRING" id="56484.A0A1Y2FLK2"/>
<feature type="site" description="Histone H3K4me3 binding" evidence="8">
    <location>
        <position position="240"/>
    </location>
</feature>
<feature type="binding site" evidence="9">
    <location>
        <position position="266"/>
    </location>
    <ligand>
        <name>Zn(2+)</name>
        <dbReference type="ChEBI" id="CHEBI:29105"/>
        <label>2</label>
    </ligand>
</feature>
<evidence type="ECO:0000256" key="8">
    <source>
        <dbReference type="PIRSR" id="PIRSR628651-50"/>
    </source>
</evidence>
<dbReference type="RefSeq" id="XP_040726633.1">
    <property type="nucleotide sequence ID" value="XM_040867605.1"/>
</dbReference>
<comment type="subcellular location">
    <subcellularLocation>
        <location evidence="1 11">Nucleus</location>
    </subcellularLocation>
</comment>
<dbReference type="GO" id="GO:0005634">
    <property type="term" value="C:nucleus"/>
    <property type="evidence" value="ECO:0007669"/>
    <property type="project" value="UniProtKB-SubCell"/>
</dbReference>
<evidence type="ECO:0000313" key="15">
    <source>
        <dbReference type="Proteomes" id="UP000193685"/>
    </source>
</evidence>
<evidence type="ECO:0000256" key="12">
    <source>
        <dbReference type="SAM" id="MobiDB-lite"/>
    </source>
</evidence>
<evidence type="ECO:0000256" key="5">
    <source>
        <dbReference type="ARBA" id="ARBA00022833"/>
    </source>
</evidence>
<keyword evidence="4 10" id="KW-0863">Zinc-finger</keyword>
<keyword evidence="5 9" id="KW-0862">Zinc</keyword>
<feature type="site" description="Histone H3K4me3 binding" evidence="8">
    <location>
        <position position="236"/>
    </location>
</feature>
<dbReference type="InterPro" id="IPR013083">
    <property type="entry name" value="Znf_RING/FYVE/PHD"/>
</dbReference>
<dbReference type="Gene3D" id="6.10.140.1740">
    <property type="match status" value="1"/>
</dbReference>
<proteinExistence type="inferred from homology"/>
<feature type="binding site" evidence="9">
    <location>
        <position position="228"/>
    </location>
    <ligand>
        <name>Zn(2+)</name>
        <dbReference type="ChEBI" id="CHEBI:29105"/>
        <label>1</label>
    </ligand>
</feature>
<evidence type="ECO:0000256" key="7">
    <source>
        <dbReference type="ARBA" id="ARBA00023242"/>
    </source>
</evidence>
<dbReference type="SUPFAM" id="SSF57903">
    <property type="entry name" value="FYVE/PHD zinc finger"/>
    <property type="match status" value="1"/>
</dbReference>
<dbReference type="PROSITE" id="PS01359">
    <property type="entry name" value="ZF_PHD_1"/>
    <property type="match status" value="1"/>
</dbReference>
<feature type="compositionally biased region" description="Low complexity" evidence="12">
    <location>
        <begin position="182"/>
        <end position="195"/>
    </location>
</feature>
<dbReference type="InterPro" id="IPR001965">
    <property type="entry name" value="Znf_PHD"/>
</dbReference>
<dbReference type="OrthoDB" id="5411773at2759"/>